<reference evidence="2" key="1">
    <citation type="submission" date="2020-07" db="EMBL/GenBank/DDBJ databases">
        <title>Multicomponent nature underlies the extraordinary mechanical properties of spider dragline silk.</title>
        <authorList>
            <person name="Kono N."/>
            <person name="Nakamura H."/>
            <person name="Mori M."/>
            <person name="Yoshida Y."/>
            <person name="Ohtoshi R."/>
            <person name="Malay A.D."/>
            <person name="Moran D.A.P."/>
            <person name="Tomita M."/>
            <person name="Numata K."/>
            <person name="Arakawa K."/>
        </authorList>
    </citation>
    <scope>NUCLEOTIDE SEQUENCE</scope>
</reference>
<evidence type="ECO:0000313" key="2">
    <source>
        <dbReference type="EMBL" id="GFQ71892.1"/>
    </source>
</evidence>
<evidence type="ECO:0000313" key="3">
    <source>
        <dbReference type="Proteomes" id="UP000887116"/>
    </source>
</evidence>
<gene>
    <name evidence="2" type="ORF">TNCT_9811</name>
</gene>
<keyword evidence="3" id="KW-1185">Reference proteome</keyword>
<feature type="transmembrane region" description="Helical" evidence="1">
    <location>
        <begin position="25"/>
        <end position="46"/>
    </location>
</feature>
<comment type="caution">
    <text evidence="2">The sequence shown here is derived from an EMBL/GenBank/DDBJ whole genome shotgun (WGS) entry which is preliminary data.</text>
</comment>
<protein>
    <submittedName>
        <fullName evidence="2">Uncharacterized protein</fullName>
    </submittedName>
</protein>
<accession>A0A8X6F733</accession>
<keyword evidence="1" id="KW-1133">Transmembrane helix</keyword>
<feature type="transmembrane region" description="Helical" evidence="1">
    <location>
        <begin position="67"/>
        <end position="85"/>
    </location>
</feature>
<dbReference type="AlphaFoldDB" id="A0A8X6F733"/>
<keyword evidence="1" id="KW-0472">Membrane</keyword>
<proteinExistence type="predicted"/>
<dbReference type="Proteomes" id="UP000887116">
    <property type="component" value="Unassembled WGS sequence"/>
</dbReference>
<dbReference type="EMBL" id="BMAO01011197">
    <property type="protein sequence ID" value="GFQ71892.1"/>
    <property type="molecule type" value="Genomic_DNA"/>
</dbReference>
<keyword evidence="1" id="KW-0812">Transmembrane</keyword>
<name>A0A8X6F733_TRICU</name>
<evidence type="ECO:0000256" key="1">
    <source>
        <dbReference type="SAM" id="Phobius"/>
    </source>
</evidence>
<organism evidence="2 3">
    <name type="scientific">Trichonephila clavata</name>
    <name type="common">Joro spider</name>
    <name type="synonym">Nephila clavata</name>
    <dbReference type="NCBI Taxonomy" id="2740835"/>
    <lineage>
        <taxon>Eukaryota</taxon>
        <taxon>Metazoa</taxon>
        <taxon>Ecdysozoa</taxon>
        <taxon>Arthropoda</taxon>
        <taxon>Chelicerata</taxon>
        <taxon>Arachnida</taxon>
        <taxon>Araneae</taxon>
        <taxon>Araneomorphae</taxon>
        <taxon>Entelegynae</taxon>
        <taxon>Araneoidea</taxon>
        <taxon>Nephilidae</taxon>
        <taxon>Trichonephila</taxon>
    </lineage>
</organism>
<sequence>MEVLCRVSGPRKQTYQGGDGHNYDIIFFISNLLLGPELSFVWMEVLCRVSGPRKQTYQGGDGHNYDIYIFYIESFVGAGVVFVWMEVLCRVSGPRKQTYQGGDGHNYDIYIFLYRIFCWGRSCLLCGWRSCVVYPALENKRIREEMGITTISIFFNIESFVGAGVVFCVDGGPVSCIRP</sequence>